<evidence type="ECO:0000313" key="2">
    <source>
        <dbReference type="Proteomes" id="UP000318437"/>
    </source>
</evidence>
<dbReference type="Proteomes" id="UP000318437">
    <property type="component" value="Unassembled WGS sequence"/>
</dbReference>
<dbReference type="Gene3D" id="3.90.930.1">
    <property type="match status" value="1"/>
</dbReference>
<comment type="caution">
    <text evidence="1">The sequence shown here is derived from an EMBL/GenBank/DDBJ whole genome shotgun (WGS) entry which is preliminary data.</text>
</comment>
<dbReference type="RefSeq" id="WP_146447864.1">
    <property type="nucleotide sequence ID" value="NZ_SJPS01000001.1"/>
</dbReference>
<sequence>MRWLVIPLLVLCHSFEARGIDAQQSDLYKISLSNNAYEQAVPMPPDGEITERRLYYFEKPPEPTLPPYELTSGSYVGISMGGYQEQDERKIGERRFYQNGKVAEEKLYRKGVLHGVWRQYHENGTLFSERPYRMGVPDGTFKFWNDKGKLLGQSVIKQGNGVLQEYELPEFHSRNRKIPFIDGKVDGPEVTMAIFSGDAEDAAGRSITNYTKGLREGWAIQYWSNKTLRSSAYLHEDKLHGVSRMLDLKGKMQAGYPRYFVSGQEVTEQEFVTAAKEDSLLQVSLNQDRPEKTD</sequence>
<dbReference type="AlphaFoldDB" id="A0A5C6D4V8"/>
<evidence type="ECO:0000313" key="1">
    <source>
        <dbReference type="EMBL" id="TWU29909.1"/>
    </source>
</evidence>
<proteinExistence type="predicted"/>
<accession>A0A5C6D4V8</accession>
<dbReference type="SUPFAM" id="SSF82185">
    <property type="entry name" value="Histone H3 K4-specific methyltransferase SET7/9 N-terminal domain"/>
    <property type="match status" value="2"/>
</dbReference>
<gene>
    <name evidence="1" type="ORF">Pla144_06890</name>
</gene>
<dbReference type="EMBL" id="SJPS01000001">
    <property type="protein sequence ID" value="TWU29909.1"/>
    <property type="molecule type" value="Genomic_DNA"/>
</dbReference>
<dbReference type="OrthoDB" id="8854536at2"/>
<reference evidence="1 2" key="1">
    <citation type="submission" date="2019-02" db="EMBL/GenBank/DDBJ databases">
        <title>Deep-cultivation of Planctomycetes and their phenomic and genomic characterization uncovers novel biology.</title>
        <authorList>
            <person name="Wiegand S."/>
            <person name="Jogler M."/>
            <person name="Boedeker C."/>
            <person name="Pinto D."/>
            <person name="Vollmers J."/>
            <person name="Rivas-Marin E."/>
            <person name="Kohn T."/>
            <person name="Peeters S.H."/>
            <person name="Heuer A."/>
            <person name="Rast P."/>
            <person name="Oberbeckmann S."/>
            <person name="Bunk B."/>
            <person name="Jeske O."/>
            <person name="Meyerdierks A."/>
            <person name="Storesund J.E."/>
            <person name="Kallscheuer N."/>
            <person name="Luecker S."/>
            <person name="Lage O.M."/>
            <person name="Pohl T."/>
            <person name="Merkel B.J."/>
            <person name="Hornburger P."/>
            <person name="Mueller R.-W."/>
            <person name="Bruemmer F."/>
            <person name="Labrenz M."/>
            <person name="Spormann A.M."/>
            <person name="Op Den Camp H."/>
            <person name="Overmann J."/>
            <person name="Amann R."/>
            <person name="Jetten M.S.M."/>
            <person name="Mascher T."/>
            <person name="Medema M.H."/>
            <person name="Devos D.P."/>
            <person name="Kaster A.-K."/>
            <person name="Ovreas L."/>
            <person name="Rohde M."/>
            <person name="Galperin M.Y."/>
            <person name="Jogler C."/>
        </authorList>
    </citation>
    <scope>NUCLEOTIDE SEQUENCE [LARGE SCALE GENOMIC DNA]</scope>
    <source>
        <strain evidence="1 2">Pla144</strain>
    </source>
</reference>
<name>A0A5C6D4V8_9BACT</name>
<protein>
    <submittedName>
        <fullName evidence="1">MORN repeat variant</fullName>
    </submittedName>
</protein>
<dbReference type="InterPro" id="IPR011652">
    <property type="entry name" value="MORN_2"/>
</dbReference>
<keyword evidence="2" id="KW-1185">Reference proteome</keyword>
<organism evidence="1 2">
    <name type="scientific">Bythopirellula polymerisocia</name>
    <dbReference type="NCBI Taxonomy" id="2528003"/>
    <lineage>
        <taxon>Bacteria</taxon>
        <taxon>Pseudomonadati</taxon>
        <taxon>Planctomycetota</taxon>
        <taxon>Planctomycetia</taxon>
        <taxon>Pirellulales</taxon>
        <taxon>Lacipirellulaceae</taxon>
        <taxon>Bythopirellula</taxon>
    </lineage>
</organism>
<dbReference type="Pfam" id="PF07661">
    <property type="entry name" value="MORN_2"/>
    <property type="match status" value="2"/>
</dbReference>